<dbReference type="eggNOG" id="COG1595">
    <property type="taxonomic scope" value="Bacteria"/>
</dbReference>
<dbReference type="InterPro" id="IPR013324">
    <property type="entry name" value="RNA_pol_sigma_r3/r4-like"/>
</dbReference>
<dbReference type="SUPFAM" id="SSF88659">
    <property type="entry name" value="Sigma3 and sigma4 domains of RNA polymerase sigma factors"/>
    <property type="match status" value="1"/>
</dbReference>
<evidence type="ECO:0000313" key="8">
    <source>
        <dbReference type="EMBL" id="EDM77102.1"/>
    </source>
</evidence>
<evidence type="ECO:0000259" key="7">
    <source>
        <dbReference type="Pfam" id="PF08281"/>
    </source>
</evidence>
<sequence length="202" mass="23040">MGRNAEQLAMAGEVTAAARQAELRAEFEALYARHFAFVWRTLLHFGVPSAQVEDAVQDVFIVVHRRFDDWDPARSPRSWLYGIARRVAADSRRTQERHRRKLDALADVHPGSTRMDPRIRGRERLTILERILAKLDPALSEVFVLAEIEGLSAKEIAGVLDIKPNTVSSRLRRARAAVDRGLDRHDPGASSPRLRDRRRRHD</sequence>
<dbReference type="AlphaFoldDB" id="A6GAP0"/>
<evidence type="ECO:0000259" key="6">
    <source>
        <dbReference type="Pfam" id="PF04542"/>
    </source>
</evidence>
<dbReference type="PANTHER" id="PTHR43133:SF46">
    <property type="entry name" value="RNA POLYMERASE SIGMA-70 FACTOR ECF SUBFAMILY"/>
    <property type="match status" value="1"/>
</dbReference>
<dbReference type="GO" id="GO:0016987">
    <property type="term" value="F:sigma factor activity"/>
    <property type="evidence" value="ECO:0007669"/>
    <property type="project" value="UniProtKB-KW"/>
</dbReference>
<evidence type="ECO:0000313" key="9">
    <source>
        <dbReference type="Proteomes" id="UP000005801"/>
    </source>
</evidence>
<feature type="domain" description="RNA polymerase sigma factor 70 region 4 type 2" evidence="7">
    <location>
        <begin position="127"/>
        <end position="177"/>
    </location>
</feature>
<evidence type="ECO:0000256" key="3">
    <source>
        <dbReference type="ARBA" id="ARBA00023082"/>
    </source>
</evidence>
<dbReference type="InterPro" id="IPR013325">
    <property type="entry name" value="RNA_pol_sigma_r2"/>
</dbReference>
<protein>
    <submittedName>
        <fullName evidence="8">RNA polymerase sigma-70 factor, ECF subfamily protein</fullName>
    </submittedName>
</protein>
<dbReference type="InterPro" id="IPR007627">
    <property type="entry name" value="RNA_pol_sigma70_r2"/>
</dbReference>
<keyword evidence="4" id="KW-0804">Transcription</keyword>
<dbReference type="GO" id="GO:0003677">
    <property type="term" value="F:DNA binding"/>
    <property type="evidence" value="ECO:0007669"/>
    <property type="project" value="InterPro"/>
</dbReference>
<dbReference type="EMBL" id="ABCS01000052">
    <property type="protein sequence ID" value="EDM77102.1"/>
    <property type="molecule type" value="Genomic_DNA"/>
</dbReference>
<dbReference type="STRING" id="391625.PPSIR1_19704"/>
<name>A6GAP0_9BACT</name>
<dbReference type="InterPro" id="IPR039425">
    <property type="entry name" value="RNA_pol_sigma-70-like"/>
</dbReference>
<organism evidence="8 9">
    <name type="scientific">Plesiocystis pacifica SIR-1</name>
    <dbReference type="NCBI Taxonomy" id="391625"/>
    <lineage>
        <taxon>Bacteria</taxon>
        <taxon>Pseudomonadati</taxon>
        <taxon>Myxococcota</taxon>
        <taxon>Polyangia</taxon>
        <taxon>Nannocystales</taxon>
        <taxon>Nannocystaceae</taxon>
        <taxon>Plesiocystis</taxon>
    </lineage>
</organism>
<dbReference type="InterPro" id="IPR013249">
    <property type="entry name" value="RNA_pol_sigma70_r4_t2"/>
</dbReference>
<evidence type="ECO:0000256" key="5">
    <source>
        <dbReference type="SAM" id="MobiDB-lite"/>
    </source>
</evidence>
<dbReference type="CDD" id="cd06171">
    <property type="entry name" value="Sigma70_r4"/>
    <property type="match status" value="1"/>
</dbReference>
<evidence type="ECO:0000256" key="4">
    <source>
        <dbReference type="ARBA" id="ARBA00023163"/>
    </source>
</evidence>
<comment type="similarity">
    <text evidence="1">Belongs to the sigma-70 factor family. ECF subfamily.</text>
</comment>
<dbReference type="InterPro" id="IPR036388">
    <property type="entry name" value="WH-like_DNA-bd_sf"/>
</dbReference>
<evidence type="ECO:0000256" key="2">
    <source>
        <dbReference type="ARBA" id="ARBA00023015"/>
    </source>
</evidence>
<reference evidence="8 9" key="1">
    <citation type="submission" date="2007-06" db="EMBL/GenBank/DDBJ databases">
        <authorList>
            <person name="Shimkets L."/>
            <person name="Ferriera S."/>
            <person name="Johnson J."/>
            <person name="Kravitz S."/>
            <person name="Beeson K."/>
            <person name="Sutton G."/>
            <person name="Rogers Y.-H."/>
            <person name="Friedman R."/>
            <person name="Frazier M."/>
            <person name="Venter J.C."/>
        </authorList>
    </citation>
    <scope>NUCLEOTIDE SEQUENCE [LARGE SCALE GENOMIC DNA]</scope>
    <source>
        <strain evidence="8 9">SIR-1</strain>
    </source>
</reference>
<proteinExistence type="inferred from homology"/>
<feature type="region of interest" description="Disordered" evidence="5">
    <location>
        <begin position="179"/>
        <end position="202"/>
    </location>
</feature>
<keyword evidence="3" id="KW-0731">Sigma factor</keyword>
<dbReference type="Gene3D" id="1.10.10.10">
    <property type="entry name" value="Winged helix-like DNA-binding domain superfamily/Winged helix DNA-binding domain"/>
    <property type="match status" value="1"/>
</dbReference>
<dbReference type="NCBIfam" id="TIGR02937">
    <property type="entry name" value="sigma70-ECF"/>
    <property type="match status" value="1"/>
</dbReference>
<dbReference type="Gene3D" id="1.10.1740.10">
    <property type="match status" value="1"/>
</dbReference>
<keyword evidence="9" id="KW-1185">Reference proteome</keyword>
<dbReference type="SUPFAM" id="SSF88946">
    <property type="entry name" value="Sigma2 domain of RNA polymerase sigma factors"/>
    <property type="match status" value="1"/>
</dbReference>
<comment type="caution">
    <text evidence="8">The sequence shown here is derived from an EMBL/GenBank/DDBJ whole genome shotgun (WGS) entry which is preliminary data.</text>
</comment>
<gene>
    <name evidence="8" type="ORF">PPSIR1_19704</name>
</gene>
<dbReference type="InterPro" id="IPR014284">
    <property type="entry name" value="RNA_pol_sigma-70_dom"/>
</dbReference>
<feature type="domain" description="RNA polymerase sigma-70 region 2" evidence="6">
    <location>
        <begin position="30"/>
        <end position="97"/>
    </location>
</feature>
<dbReference type="PANTHER" id="PTHR43133">
    <property type="entry name" value="RNA POLYMERASE ECF-TYPE SIGMA FACTO"/>
    <property type="match status" value="1"/>
</dbReference>
<dbReference type="Proteomes" id="UP000005801">
    <property type="component" value="Unassembled WGS sequence"/>
</dbReference>
<dbReference type="Pfam" id="PF04542">
    <property type="entry name" value="Sigma70_r2"/>
    <property type="match status" value="1"/>
</dbReference>
<accession>A6GAP0</accession>
<keyword evidence="2" id="KW-0805">Transcription regulation</keyword>
<evidence type="ECO:0000256" key="1">
    <source>
        <dbReference type="ARBA" id="ARBA00010641"/>
    </source>
</evidence>
<dbReference type="Pfam" id="PF08281">
    <property type="entry name" value="Sigma70_r4_2"/>
    <property type="match status" value="1"/>
</dbReference>
<dbReference type="GO" id="GO:0006352">
    <property type="term" value="P:DNA-templated transcription initiation"/>
    <property type="evidence" value="ECO:0007669"/>
    <property type="project" value="InterPro"/>
</dbReference>